<evidence type="ECO:0000256" key="6">
    <source>
        <dbReference type="SAM" id="Phobius"/>
    </source>
</evidence>
<dbReference type="RefSeq" id="XP_060450646.1">
    <property type="nucleotide sequence ID" value="XM_060586007.1"/>
</dbReference>
<keyword evidence="7" id="KW-0732">Signal</keyword>
<dbReference type="GeneID" id="85470869"/>
<comment type="caution">
    <text evidence="8">The sequence shown here is derived from an EMBL/GenBank/DDBJ whole genome shotgun (WGS) entry which is preliminary data.</text>
</comment>
<organism evidence="8 9">
    <name type="scientific">Colletotrichum phormii</name>
    <dbReference type="NCBI Taxonomy" id="359342"/>
    <lineage>
        <taxon>Eukaryota</taxon>
        <taxon>Fungi</taxon>
        <taxon>Dikarya</taxon>
        <taxon>Ascomycota</taxon>
        <taxon>Pezizomycotina</taxon>
        <taxon>Sordariomycetes</taxon>
        <taxon>Hypocreomycetidae</taxon>
        <taxon>Glomerellales</taxon>
        <taxon>Glomerellaceae</taxon>
        <taxon>Colletotrichum</taxon>
        <taxon>Colletotrichum acutatum species complex</taxon>
    </lineage>
</organism>
<evidence type="ECO:0000256" key="7">
    <source>
        <dbReference type="SAM" id="SignalP"/>
    </source>
</evidence>
<dbReference type="GO" id="GO:0016020">
    <property type="term" value="C:membrane"/>
    <property type="evidence" value="ECO:0007669"/>
    <property type="project" value="UniProtKB-SubCell"/>
</dbReference>
<dbReference type="Proteomes" id="UP001243989">
    <property type="component" value="Unassembled WGS sequence"/>
</dbReference>
<dbReference type="InterPro" id="IPR051694">
    <property type="entry name" value="Immunoregulatory_rcpt-like"/>
</dbReference>
<evidence type="ECO:0000256" key="2">
    <source>
        <dbReference type="ARBA" id="ARBA00022692"/>
    </source>
</evidence>
<keyword evidence="3 6" id="KW-1133">Transmembrane helix</keyword>
<evidence type="ECO:0008006" key="10">
    <source>
        <dbReference type="Google" id="ProtNLM"/>
    </source>
</evidence>
<evidence type="ECO:0000313" key="8">
    <source>
        <dbReference type="EMBL" id="KAK1654602.1"/>
    </source>
</evidence>
<feature type="signal peptide" evidence="7">
    <location>
        <begin position="1"/>
        <end position="24"/>
    </location>
</feature>
<keyword evidence="9" id="KW-1185">Reference proteome</keyword>
<dbReference type="EMBL" id="JAHMHQ010000002">
    <property type="protein sequence ID" value="KAK1654602.1"/>
    <property type="molecule type" value="Genomic_DNA"/>
</dbReference>
<protein>
    <recommendedName>
        <fullName evidence="10">Mid2 domain-containing protein</fullName>
    </recommendedName>
</protein>
<accession>A0AAJ0EKH9</accession>
<feature type="compositionally biased region" description="Basic and acidic residues" evidence="5">
    <location>
        <begin position="263"/>
        <end position="273"/>
    </location>
</feature>
<gene>
    <name evidence="8" type="ORF">BDP81DRAFT_339725</name>
</gene>
<proteinExistence type="predicted"/>
<evidence type="ECO:0000256" key="1">
    <source>
        <dbReference type="ARBA" id="ARBA00004167"/>
    </source>
</evidence>
<evidence type="ECO:0000313" key="9">
    <source>
        <dbReference type="Proteomes" id="UP001243989"/>
    </source>
</evidence>
<comment type="subcellular location">
    <subcellularLocation>
        <location evidence="1">Membrane</location>
        <topology evidence="1">Single-pass membrane protein</topology>
    </subcellularLocation>
</comment>
<feature type="region of interest" description="Disordered" evidence="5">
    <location>
        <begin position="249"/>
        <end position="292"/>
    </location>
</feature>
<reference evidence="8" key="1">
    <citation type="submission" date="2021-06" db="EMBL/GenBank/DDBJ databases">
        <title>Comparative genomics, transcriptomics and evolutionary studies reveal genomic signatures of adaptation to plant cell wall in hemibiotrophic fungi.</title>
        <authorList>
            <consortium name="DOE Joint Genome Institute"/>
            <person name="Baroncelli R."/>
            <person name="Diaz J.F."/>
            <person name="Benocci T."/>
            <person name="Peng M."/>
            <person name="Battaglia E."/>
            <person name="Haridas S."/>
            <person name="Andreopoulos W."/>
            <person name="Labutti K."/>
            <person name="Pangilinan J."/>
            <person name="Floch G.L."/>
            <person name="Makela M.R."/>
            <person name="Henrissat B."/>
            <person name="Grigoriev I.V."/>
            <person name="Crouch J.A."/>
            <person name="De Vries R.P."/>
            <person name="Sukno S.A."/>
            <person name="Thon M.R."/>
        </authorList>
    </citation>
    <scope>NUCLEOTIDE SEQUENCE</scope>
    <source>
        <strain evidence="8">CBS 102054</strain>
    </source>
</reference>
<name>A0AAJ0EKH9_9PEZI</name>
<dbReference type="AlphaFoldDB" id="A0AAJ0EKH9"/>
<keyword evidence="4 6" id="KW-0472">Membrane</keyword>
<dbReference type="PANTHER" id="PTHR15549">
    <property type="entry name" value="PAIRED IMMUNOGLOBULIN-LIKE TYPE 2 RECEPTOR"/>
    <property type="match status" value="1"/>
</dbReference>
<feature type="compositionally biased region" description="Polar residues" evidence="5">
    <location>
        <begin position="249"/>
        <end position="262"/>
    </location>
</feature>
<feature type="transmembrane region" description="Helical" evidence="6">
    <location>
        <begin position="198"/>
        <end position="219"/>
    </location>
</feature>
<sequence>MPRPTGLIFFFVCLLVLFTSFSEAANCFNHRGKLFADQVQCPGTDACCGVNDACQPNRLCKSKDNADNILVRGTCLHNPWDNSTCAEICVFDETRINTGLTDGVFPRVEICDASMGKYCCREGSSGTCCSNTLRTYYLDNNGNLLSVAPTATALSSATTTTSVSGSSPATTNSGGSASSTSTADGSSSSDGESLALKVGLGVGIPLAAVIAALATWYFLHQKKHNKGRTSEPSANTASSYYGGHAKDTTYQYGQDTNFQNPSLDRRYEMHEMPADWNQPPRELAGSEVRQQR</sequence>
<dbReference type="GO" id="GO:0071944">
    <property type="term" value="C:cell periphery"/>
    <property type="evidence" value="ECO:0007669"/>
    <property type="project" value="UniProtKB-ARBA"/>
</dbReference>
<feature type="region of interest" description="Disordered" evidence="5">
    <location>
        <begin position="158"/>
        <end position="190"/>
    </location>
</feature>
<keyword evidence="2 6" id="KW-0812">Transmembrane</keyword>
<evidence type="ECO:0000256" key="3">
    <source>
        <dbReference type="ARBA" id="ARBA00022989"/>
    </source>
</evidence>
<evidence type="ECO:0000256" key="4">
    <source>
        <dbReference type="ARBA" id="ARBA00023136"/>
    </source>
</evidence>
<evidence type="ECO:0000256" key="5">
    <source>
        <dbReference type="SAM" id="MobiDB-lite"/>
    </source>
</evidence>
<feature type="chain" id="PRO_5042566175" description="Mid2 domain-containing protein" evidence="7">
    <location>
        <begin position="25"/>
        <end position="292"/>
    </location>
</feature>